<comment type="similarity">
    <text evidence="1">Belongs to the UPF0213 family.</text>
</comment>
<proteinExistence type="inferred from homology"/>
<dbReference type="AlphaFoldDB" id="M3TJN7"/>
<dbReference type="Gene3D" id="3.40.1440.10">
    <property type="entry name" value="GIY-YIG endonuclease"/>
    <property type="match status" value="1"/>
</dbReference>
<dbReference type="STRING" id="410332.SAMN04488550_3671"/>
<dbReference type="Proteomes" id="UP000035009">
    <property type="component" value="Unassembled WGS sequence"/>
</dbReference>
<organism evidence="4 5">
    <name type="scientific">Gordonia malaquae NBRC 108250</name>
    <dbReference type="NCBI Taxonomy" id="1223542"/>
    <lineage>
        <taxon>Bacteria</taxon>
        <taxon>Bacillati</taxon>
        <taxon>Actinomycetota</taxon>
        <taxon>Actinomycetes</taxon>
        <taxon>Mycobacteriales</taxon>
        <taxon>Gordoniaceae</taxon>
        <taxon>Gordonia</taxon>
    </lineage>
</organism>
<dbReference type="SUPFAM" id="SSF82771">
    <property type="entry name" value="GIY-YIG endonuclease"/>
    <property type="match status" value="1"/>
</dbReference>
<dbReference type="InterPro" id="IPR050190">
    <property type="entry name" value="UPF0213_domain"/>
</dbReference>
<feature type="region of interest" description="Disordered" evidence="2">
    <location>
        <begin position="1"/>
        <end position="21"/>
    </location>
</feature>
<dbReference type="PANTHER" id="PTHR34477:SF1">
    <property type="entry name" value="UPF0213 PROTEIN YHBQ"/>
    <property type="match status" value="1"/>
</dbReference>
<protein>
    <recommendedName>
        <fullName evidence="3">GIY-YIG domain-containing protein</fullName>
    </recommendedName>
</protein>
<accession>M3TJN7</accession>
<dbReference type="EMBL" id="BAOP01000042">
    <property type="protein sequence ID" value="GAC81706.1"/>
    <property type="molecule type" value="Genomic_DNA"/>
</dbReference>
<dbReference type="eggNOG" id="COG2827">
    <property type="taxonomic scope" value="Bacteria"/>
</dbReference>
<gene>
    <name evidence="4" type="ORF">GM1_042_00220</name>
</gene>
<evidence type="ECO:0000313" key="4">
    <source>
        <dbReference type="EMBL" id="GAC81706.1"/>
    </source>
</evidence>
<dbReference type="CDD" id="cd10456">
    <property type="entry name" value="GIY-YIG_UPF0213"/>
    <property type="match status" value="1"/>
</dbReference>
<name>M3TJN7_GORML</name>
<sequence length="133" mass="15152">MQGRNIPRNHHGGPVDNRLARSADSAHRHAMSAFVYILLCSDGTTYVGSTRDMDQRFMQHMSGKGCVYTSTRLPVELIFCQEYSNVGEAYAMERKLHGWGHKKRIALARSDWDAIRDAARCRNATRSDRPDRL</sequence>
<keyword evidence="5" id="KW-1185">Reference proteome</keyword>
<dbReference type="Pfam" id="PF01541">
    <property type="entry name" value="GIY-YIG"/>
    <property type="match status" value="1"/>
</dbReference>
<dbReference type="InterPro" id="IPR035901">
    <property type="entry name" value="GIY-YIG_endonuc_sf"/>
</dbReference>
<dbReference type="PROSITE" id="PS50164">
    <property type="entry name" value="GIY_YIG"/>
    <property type="match status" value="1"/>
</dbReference>
<dbReference type="PANTHER" id="PTHR34477">
    <property type="entry name" value="UPF0213 PROTEIN YHBQ"/>
    <property type="match status" value="1"/>
</dbReference>
<evidence type="ECO:0000256" key="2">
    <source>
        <dbReference type="SAM" id="MobiDB-lite"/>
    </source>
</evidence>
<evidence type="ECO:0000256" key="1">
    <source>
        <dbReference type="ARBA" id="ARBA00007435"/>
    </source>
</evidence>
<feature type="domain" description="GIY-YIG" evidence="3">
    <location>
        <begin position="31"/>
        <end position="107"/>
    </location>
</feature>
<dbReference type="InterPro" id="IPR000305">
    <property type="entry name" value="GIY-YIG_endonuc"/>
</dbReference>
<reference evidence="4 5" key="1">
    <citation type="submission" date="2013-02" db="EMBL/GenBank/DDBJ databases">
        <title>Whole genome shotgun sequence of Gordonia malaquae NBRC 108250.</title>
        <authorList>
            <person name="Yoshida I."/>
            <person name="Hosoyama A."/>
            <person name="Tsuchikane K."/>
            <person name="Ando Y."/>
            <person name="Baba S."/>
            <person name="Ohji S."/>
            <person name="Hamada M."/>
            <person name="Tamura T."/>
            <person name="Yamazoe A."/>
            <person name="Yamazaki S."/>
            <person name="Fujita N."/>
        </authorList>
    </citation>
    <scope>NUCLEOTIDE SEQUENCE [LARGE SCALE GENOMIC DNA]</scope>
    <source>
        <strain evidence="4 5">NBRC 108250</strain>
    </source>
</reference>
<evidence type="ECO:0000259" key="3">
    <source>
        <dbReference type="PROSITE" id="PS50164"/>
    </source>
</evidence>
<evidence type="ECO:0000313" key="5">
    <source>
        <dbReference type="Proteomes" id="UP000035009"/>
    </source>
</evidence>
<comment type="caution">
    <text evidence="4">The sequence shown here is derived from an EMBL/GenBank/DDBJ whole genome shotgun (WGS) entry which is preliminary data.</text>
</comment>